<dbReference type="PROSITE" id="PS51318">
    <property type="entry name" value="TAT"/>
    <property type="match status" value="1"/>
</dbReference>
<dbReference type="InterPro" id="IPR053228">
    <property type="entry name" value="Stereospecific_Lipase"/>
</dbReference>
<reference evidence="2 3" key="1">
    <citation type="submission" date="2019-06" db="EMBL/GenBank/DDBJ databases">
        <title>Sequencing the genomes of 1000 actinobacteria strains.</title>
        <authorList>
            <person name="Klenk H.-P."/>
        </authorList>
    </citation>
    <scope>NUCLEOTIDE SEQUENCE [LARGE SCALE GENOMIC DNA]</scope>
    <source>
        <strain evidence="2 3">DSM 25218</strain>
    </source>
</reference>
<sequence length="356" mass="37933">MHPTVRRPLVLVLAAALALALLALAPASPARAATDEVYAPLDRPGPSLTVPREKLRDALTCHGDPTTGPTPVLLNPATSVTPEENFGATYVKAFNAQGRAWCWVTMPHNTLGDIQIAAEHLTYAVRTLHRRAGRDISVLGHSQGGMSIRWVLRFWPDTRAMIDDVIGVAPSNHGTTALAECVEGVTTCTPAVWQQRDEAAFMDALNSRSETIAGISYTVVYTRLDEVVTPNHSAAASSSSLRTGEGDITNVAIQDVCPTAASEHVLVGVTDPVAYALITDALDHRGPAEPARVDRSTCTQPVMPYFDATDPDTARLLLLQAAPKVATVPVPVLNIAGAPQVPAEPRLRCYVYADGC</sequence>
<feature type="signal peptide" evidence="1">
    <location>
        <begin position="1"/>
        <end position="32"/>
    </location>
</feature>
<accession>A0A543A5I9</accession>
<dbReference type="EMBL" id="VFOV01000001">
    <property type="protein sequence ID" value="TQL67746.1"/>
    <property type="molecule type" value="Genomic_DNA"/>
</dbReference>
<dbReference type="RefSeq" id="WP_141779806.1">
    <property type="nucleotide sequence ID" value="NZ_VFOV01000001.1"/>
</dbReference>
<dbReference type="AlphaFoldDB" id="A0A543A5I9"/>
<comment type="caution">
    <text evidence="2">The sequence shown here is derived from an EMBL/GenBank/DDBJ whole genome shotgun (WGS) entry which is preliminary data.</text>
</comment>
<dbReference type="Proteomes" id="UP000320209">
    <property type="component" value="Unassembled WGS sequence"/>
</dbReference>
<keyword evidence="1" id="KW-0732">Signal</keyword>
<dbReference type="SUPFAM" id="SSF53474">
    <property type="entry name" value="alpha/beta-Hydrolases"/>
    <property type="match status" value="1"/>
</dbReference>
<evidence type="ECO:0000313" key="2">
    <source>
        <dbReference type="EMBL" id="TQL67746.1"/>
    </source>
</evidence>
<organism evidence="2 3">
    <name type="scientific">Nocardioides albertanoniae</name>
    <dbReference type="NCBI Taxonomy" id="1175486"/>
    <lineage>
        <taxon>Bacteria</taxon>
        <taxon>Bacillati</taxon>
        <taxon>Actinomycetota</taxon>
        <taxon>Actinomycetes</taxon>
        <taxon>Propionibacteriales</taxon>
        <taxon>Nocardioidaceae</taxon>
        <taxon>Nocardioides</taxon>
    </lineage>
</organism>
<evidence type="ECO:0008006" key="4">
    <source>
        <dbReference type="Google" id="ProtNLM"/>
    </source>
</evidence>
<protein>
    <recommendedName>
        <fullName evidence="4">Triacylglycerol esterase/lipase EstA (Alpha/beta hydrolase family)</fullName>
    </recommendedName>
</protein>
<evidence type="ECO:0000313" key="3">
    <source>
        <dbReference type="Proteomes" id="UP000320209"/>
    </source>
</evidence>
<keyword evidence="3" id="KW-1185">Reference proteome</keyword>
<name>A0A543A5I9_9ACTN</name>
<dbReference type="InterPro" id="IPR029058">
    <property type="entry name" value="AB_hydrolase_fold"/>
</dbReference>
<feature type="chain" id="PRO_5021919200" description="Triacylglycerol esterase/lipase EstA (Alpha/beta hydrolase family)" evidence="1">
    <location>
        <begin position="33"/>
        <end position="356"/>
    </location>
</feature>
<dbReference type="PANTHER" id="PTHR37574">
    <property type="entry name" value="LIPASE B"/>
    <property type="match status" value="1"/>
</dbReference>
<gene>
    <name evidence="2" type="ORF">FB381_1628</name>
</gene>
<dbReference type="PANTHER" id="PTHR37574:SF1">
    <property type="entry name" value="LIPASE B"/>
    <property type="match status" value="1"/>
</dbReference>
<proteinExistence type="predicted"/>
<dbReference type="OrthoDB" id="8871309at2"/>
<dbReference type="Gene3D" id="3.40.50.1820">
    <property type="entry name" value="alpha/beta hydrolase"/>
    <property type="match status" value="1"/>
</dbReference>
<evidence type="ECO:0000256" key="1">
    <source>
        <dbReference type="SAM" id="SignalP"/>
    </source>
</evidence>
<dbReference type="InterPro" id="IPR006311">
    <property type="entry name" value="TAT_signal"/>
</dbReference>